<dbReference type="OrthoDB" id="298344at2759"/>
<reference evidence="6 7" key="1">
    <citation type="submission" date="2014-09" db="EMBL/GenBank/DDBJ databases">
        <authorList>
            <person name="Ellenberger Sabrina"/>
        </authorList>
    </citation>
    <scope>NUCLEOTIDE SEQUENCE [LARGE SCALE GENOMIC DNA]</scope>
    <source>
        <strain evidence="6 7">CBS 412.66</strain>
    </source>
</reference>
<dbReference type="InterPro" id="IPR050910">
    <property type="entry name" value="JMJD6_ArgDemeth/LysHydrox"/>
</dbReference>
<dbReference type="SUPFAM" id="SSF57850">
    <property type="entry name" value="RING/U-box"/>
    <property type="match status" value="1"/>
</dbReference>
<evidence type="ECO:0000313" key="6">
    <source>
        <dbReference type="EMBL" id="CEP18488.1"/>
    </source>
</evidence>
<accession>A0A0B7NTC4</accession>
<dbReference type="Proteomes" id="UP000054107">
    <property type="component" value="Unassembled WGS sequence"/>
</dbReference>
<evidence type="ECO:0000256" key="4">
    <source>
        <dbReference type="SAM" id="MobiDB-lite"/>
    </source>
</evidence>
<dbReference type="Pfam" id="PF02373">
    <property type="entry name" value="JmjC"/>
    <property type="match status" value="1"/>
</dbReference>
<organism evidence="6 7">
    <name type="scientific">Parasitella parasitica</name>
    <dbReference type="NCBI Taxonomy" id="35722"/>
    <lineage>
        <taxon>Eukaryota</taxon>
        <taxon>Fungi</taxon>
        <taxon>Fungi incertae sedis</taxon>
        <taxon>Mucoromycota</taxon>
        <taxon>Mucoromycotina</taxon>
        <taxon>Mucoromycetes</taxon>
        <taxon>Mucorales</taxon>
        <taxon>Mucorineae</taxon>
        <taxon>Mucoraceae</taxon>
        <taxon>Parasitella</taxon>
    </lineage>
</organism>
<dbReference type="SUPFAM" id="SSF51197">
    <property type="entry name" value="Clavaminate synthase-like"/>
    <property type="match status" value="1"/>
</dbReference>
<evidence type="ECO:0000256" key="1">
    <source>
        <dbReference type="ARBA" id="ARBA00022723"/>
    </source>
</evidence>
<dbReference type="PROSITE" id="PS51184">
    <property type="entry name" value="JMJC"/>
    <property type="match status" value="1"/>
</dbReference>
<evidence type="ECO:0000256" key="3">
    <source>
        <dbReference type="ARBA" id="ARBA00022833"/>
    </source>
</evidence>
<name>A0A0B7NTC4_9FUNG</name>
<feature type="domain" description="JmjC" evidence="5">
    <location>
        <begin position="158"/>
        <end position="335"/>
    </location>
</feature>
<protein>
    <recommendedName>
        <fullName evidence="5">JmjC domain-containing protein</fullName>
    </recommendedName>
</protein>
<sequence>MNETMSFNMNMNMSMAMDNKNIMPETDILDDESNLPAQFVAAKRITIKDYTKKPDDFRSLVHDYCIRKGKPLVISDMQTMRGWNDATFSLDQLKEYRGDFISALDFPDNQKKEVVLGQFIEKLQQENRLDSSHSYKPLRDSSKRVYAKDISCPEEYGGTMKKIIPDYLLPHGPDDLFSILPRRFRAENLMCYLGQDNTGTPVHRDLCGTMGHNLMTMGNPDSFAEWIIIEHEHRDKLAAILRPSQTEDLVVDLSTQPKYTKSSFMESDRAWLQNSMLENASFQAQVIVQRPGDLVIIPSRAYHQVRNVGISIKIAWNRITAQTLQYAFEDQIPLYQTIIRPEVYKCKAIVSLTLHNWNKQLKLLKARKTKDTKFYKRHGFYLKTNRAAFFENSRILLDLFLTNVIAPELLYNDNKGIVRDSKEEVFTVRCDFCYGDVFHRYYHCEICNKYDLCLNCYSMGRSCEHVTGMKMHQSPKHLTMYIRLYKDYVSNLNKVIGSSLNYYLEENKEKPLLELTQSEASNLATTCRRLERFRSRMKSHFNILKCQHCGSTTTVSELGNQGISLASVFKRGLCSKVEAKSDRQDVNVFTCIECTAKCDQCLPLENANESLKDYDLVYYLHPTHDPRNWGCFIDFNVQKTCDLETQAPPTPTPTPSPNLASKPKSTTKRKQRDESDDTDTQEKETGTSKRRRNSKAEELF</sequence>
<keyword evidence="2" id="KW-0863">Zinc-finger</keyword>
<proteinExistence type="predicted"/>
<feature type="region of interest" description="Disordered" evidence="4">
    <location>
        <begin position="643"/>
        <end position="700"/>
    </location>
</feature>
<dbReference type="STRING" id="35722.A0A0B7NTC4"/>
<dbReference type="Gene3D" id="3.30.60.90">
    <property type="match status" value="1"/>
</dbReference>
<dbReference type="Gene3D" id="2.60.120.650">
    <property type="entry name" value="Cupin"/>
    <property type="match status" value="1"/>
</dbReference>
<gene>
    <name evidence="6" type="primary">PARPA_12792.1 scaffold 45468</name>
</gene>
<evidence type="ECO:0000259" key="5">
    <source>
        <dbReference type="PROSITE" id="PS51184"/>
    </source>
</evidence>
<dbReference type="GO" id="GO:0005737">
    <property type="term" value="C:cytoplasm"/>
    <property type="evidence" value="ECO:0007669"/>
    <property type="project" value="TreeGrafter"/>
</dbReference>
<dbReference type="SMART" id="SM00558">
    <property type="entry name" value="JmjC"/>
    <property type="match status" value="1"/>
</dbReference>
<keyword evidence="3" id="KW-0862">Zinc</keyword>
<dbReference type="PANTHER" id="PTHR12480:SF35">
    <property type="entry name" value="TRANSCRIPTION FACTOR JUMONJI, JMJC DOMAIN-CONTAINING PROTEIN"/>
    <property type="match status" value="1"/>
</dbReference>
<evidence type="ECO:0000256" key="2">
    <source>
        <dbReference type="ARBA" id="ARBA00022771"/>
    </source>
</evidence>
<dbReference type="AlphaFoldDB" id="A0A0B7NTC4"/>
<dbReference type="EMBL" id="LN733835">
    <property type="protein sequence ID" value="CEP18488.1"/>
    <property type="molecule type" value="Genomic_DNA"/>
</dbReference>
<keyword evidence="1" id="KW-0479">Metal-binding</keyword>
<dbReference type="InterPro" id="IPR003347">
    <property type="entry name" value="JmjC_dom"/>
</dbReference>
<dbReference type="PANTHER" id="PTHR12480">
    <property type="entry name" value="ARGININE DEMETHYLASE AND LYSYL-HYDROXYLASE JMJD"/>
    <property type="match status" value="1"/>
</dbReference>
<dbReference type="InterPro" id="IPR043145">
    <property type="entry name" value="Znf_ZZ_sf"/>
</dbReference>
<evidence type="ECO:0000313" key="7">
    <source>
        <dbReference type="Proteomes" id="UP000054107"/>
    </source>
</evidence>
<keyword evidence="7" id="KW-1185">Reference proteome</keyword>
<dbReference type="GO" id="GO:0008270">
    <property type="term" value="F:zinc ion binding"/>
    <property type="evidence" value="ECO:0007669"/>
    <property type="project" value="UniProtKB-KW"/>
</dbReference>